<dbReference type="EMBL" id="KN847975">
    <property type="protein sequence ID" value="KIR49426.1"/>
    <property type="molecule type" value="Genomic_DNA"/>
</dbReference>
<evidence type="ECO:0008006" key="4">
    <source>
        <dbReference type="Google" id="ProtNLM"/>
    </source>
</evidence>
<dbReference type="AlphaFoldDB" id="A0A0D0VQJ1"/>
<keyword evidence="2" id="KW-0812">Transmembrane</keyword>
<accession>A0A0D0VQJ1</accession>
<feature type="region of interest" description="Disordered" evidence="1">
    <location>
        <begin position="244"/>
        <end position="282"/>
    </location>
</feature>
<gene>
    <name evidence="3" type="ORF">I312_01581</name>
</gene>
<organism evidence="3">
    <name type="scientific">Cryptococcus bacillisporus CA1280</name>
    <dbReference type="NCBI Taxonomy" id="1296109"/>
    <lineage>
        <taxon>Eukaryota</taxon>
        <taxon>Fungi</taxon>
        <taxon>Dikarya</taxon>
        <taxon>Basidiomycota</taxon>
        <taxon>Agaricomycotina</taxon>
        <taxon>Tremellomycetes</taxon>
        <taxon>Tremellales</taxon>
        <taxon>Cryptococcaceae</taxon>
        <taxon>Cryptococcus</taxon>
        <taxon>Cryptococcus gattii species complex</taxon>
    </lineage>
</organism>
<dbReference type="GO" id="GO:0006813">
    <property type="term" value="P:potassium ion transport"/>
    <property type="evidence" value="ECO:0007669"/>
    <property type="project" value="TreeGrafter"/>
</dbReference>
<evidence type="ECO:0000313" key="3">
    <source>
        <dbReference type="EMBL" id="KIR49426.1"/>
    </source>
</evidence>
<feature type="compositionally biased region" description="Pro residues" evidence="1">
    <location>
        <begin position="25"/>
        <end position="41"/>
    </location>
</feature>
<feature type="region of interest" description="Disordered" evidence="1">
    <location>
        <begin position="317"/>
        <end position="352"/>
    </location>
</feature>
<sequence>MSSKLPAAKATRQFRILALPLARLPRPPPHTRTLPTTPPPSLESASPTIPPTPLILFHAVQPEPSADSPPSLITKALDKSSETWLKLGEKPRDSWMYWFYEKGEKLMDRIEYEEWALKAVKEGEGVKVSKDGHVLERIEIPLVLPKLPNQEMPTLLPKLHRFLLKRIPHHKKMMYRSILFSPVTWPFAIIPIIPNFPLFYVLWRAWSHYKAWRGATYLEQLIKAGLVVEKECPELTEIYARKAHHHHPHEPLTIDQSGKIKVGTTEQPLPPPAPGPITSQAQHPSLLLSPSQIPLLAKMFALKANEVVDVTRAVEQADYRARKADQVEAEEKKAKEEKAREEKKEKENENKE</sequence>
<dbReference type="GO" id="GO:1902600">
    <property type="term" value="P:proton transmembrane transport"/>
    <property type="evidence" value="ECO:0007669"/>
    <property type="project" value="TreeGrafter"/>
</dbReference>
<evidence type="ECO:0000256" key="1">
    <source>
        <dbReference type="SAM" id="MobiDB-lite"/>
    </source>
</evidence>
<keyword evidence="2" id="KW-1133">Transmembrane helix</keyword>
<dbReference type="PANTHER" id="PTHR28062:SF1">
    <property type="entry name" value="TRANSMEMBRANE PROTEIN"/>
    <property type="match status" value="1"/>
</dbReference>
<dbReference type="InterPro" id="IPR018786">
    <property type="entry name" value="Mit_KHE1"/>
</dbReference>
<dbReference type="Pfam" id="PF10173">
    <property type="entry name" value="Mit_KHE1"/>
    <property type="match status" value="1"/>
</dbReference>
<reference evidence="3" key="1">
    <citation type="submission" date="2015-01" db="EMBL/GenBank/DDBJ databases">
        <title>The Genome Sequence of Cryptococcus gattii CA1280.</title>
        <authorList>
            <consortium name="The Broad Institute Genomics Platform"/>
            <person name="Cuomo C."/>
            <person name="Litvintseva A."/>
            <person name="Chen Y."/>
            <person name="Heitman J."/>
            <person name="Sun S."/>
            <person name="Springer D."/>
            <person name="Dromer F."/>
            <person name="Young S."/>
            <person name="Zeng Q."/>
            <person name="Gargeya S."/>
            <person name="Abouelleil A."/>
            <person name="Alvarado L."/>
            <person name="Chapman S.B."/>
            <person name="Gainer-Dewar J."/>
            <person name="Goldberg J."/>
            <person name="Griggs A."/>
            <person name="Gujja S."/>
            <person name="Hansen M."/>
            <person name="Howarth C."/>
            <person name="Imamovic A."/>
            <person name="Larimer J."/>
            <person name="Murphy C."/>
            <person name="Naylor J."/>
            <person name="Pearson M."/>
            <person name="Priest M."/>
            <person name="Roberts A."/>
            <person name="Saif S."/>
            <person name="Shea T."/>
            <person name="Sykes S."/>
            <person name="Wortman J."/>
            <person name="Nusbaum C."/>
            <person name="Birren B."/>
        </authorList>
    </citation>
    <scope>NUCLEOTIDE SEQUENCE [LARGE SCALE GENOMIC DNA]</scope>
    <source>
        <strain evidence="3">CA1280</strain>
    </source>
</reference>
<dbReference type="GO" id="GO:0005743">
    <property type="term" value="C:mitochondrial inner membrane"/>
    <property type="evidence" value="ECO:0007669"/>
    <property type="project" value="TreeGrafter"/>
</dbReference>
<feature type="region of interest" description="Disordered" evidence="1">
    <location>
        <begin position="23"/>
        <end position="48"/>
    </location>
</feature>
<feature type="transmembrane region" description="Helical" evidence="2">
    <location>
        <begin position="183"/>
        <end position="203"/>
    </location>
</feature>
<name>A0A0D0VQJ1_CRYGA</name>
<dbReference type="PANTHER" id="PTHR28062">
    <property type="entry name" value="K+-H+ EXCHANGE-LIKE PROTEIN"/>
    <property type="match status" value="1"/>
</dbReference>
<dbReference type="HOGENOM" id="CLU_043838_1_0_1"/>
<proteinExistence type="predicted"/>
<protein>
    <recommendedName>
        <fullName evidence="4">Mitochondrial K+-H+ exchange-related-domain-containing protein</fullName>
    </recommendedName>
</protein>
<evidence type="ECO:0000256" key="2">
    <source>
        <dbReference type="SAM" id="Phobius"/>
    </source>
</evidence>
<dbReference type="OrthoDB" id="5562676at2759"/>
<keyword evidence="2" id="KW-0472">Membrane</keyword>